<feature type="transmembrane region" description="Helical" evidence="2">
    <location>
        <begin position="20"/>
        <end position="41"/>
    </location>
</feature>
<feature type="transmembrane region" description="Helical" evidence="2">
    <location>
        <begin position="163"/>
        <end position="180"/>
    </location>
</feature>
<feature type="transmembrane region" description="Helical" evidence="2">
    <location>
        <begin position="186"/>
        <end position="208"/>
    </location>
</feature>
<dbReference type="InterPro" id="IPR036259">
    <property type="entry name" value="MFS_trans_sf"/>
</dbReference>
<dbReference type="Proteomes" id="UP000011625">
    <property type="component" value="Unassembled WGS sequence"/>
</dbReference>
<evidence type="ECO:0000313" key="4">
    <source>
        <dbReference type="Proteomes" id="UP000011625"/>
    </source>
</evidence>
<feature type="transmembrane region" description="Helical" evidence="2">
    <location>
        <begin position="271"/>
        <end position="291"/>
    </location>
</feature>
<feature type="transmembrane region" description="Helical" evidence="2">
    <location>
        <begin position="343"/>
        <end position="375"/>
    </location>
</feature>
<feature type="transmembrane region" description="Helical" evidence="2">
    <location>
        <begin position="47"/>
        <end position="70"/>
    </location>
</feature>
<protein>
    <submittedName>
        <fullName evidence="3">Transporter</fullName>
    </submittedName>
</protein>
<gene>
    <name evidence="3" type="ORF">C450_18594</name>
</gene>
<dbReference type="SUPFAM" id="SSF103473">
    <property type="entry name" value="MFS general substrate transporter"/>
    <property type="match status" value="1"/>
</dbReference>
<evidence type="ECO:0000313" key="3">
    <source>
        <dbReference type="EMBL" id="EMA49031.1"/>
    </source>
</evidence>
<proteinExistence type="predicted"/>
<sequence length="471" mass="48483">MTSDSTTAPRTDASVFEGNVAGDAAASVAVVAFNVALYTAIRYAPEYLRLLGNGPIVIGLFGSSATLLAVTVPRLGSVAEQLGSSAAPVVGALASLGVVCWLVAPQLGPTDGLRSVALVFVGLALIESWQAVGPETAATIGVVPQRIRDRVPQVIRHARTPRYVALLAGLPIAVGFLTLISPAITAIQVVLGLAAAIGLTTTVLLAVLDEDEIPAASANSTTENGRSDGVTDGETADDETMEDGWIAIRDEPIRSALDSLRSLPRSVRQPLVGDALVEFAVGMVSVFLVITVTSVLKIDVTLFGHRLRPDAFFSVCLIAEMSVALVATGPLTRLTSRIGRERVVAGTLLVGALFPIALVSAPANAAIVAGLFAAFGLYRAGLPTRHAFVDSITTGDDTTTETGAANDISDDRRGYRTVRAALRVPSALVGGVLYAVSPTLAFGLATVVGAVGVRELLVGVTRLGGESTDTG</sequence>
<evidence type="ECO:0000256" key="2">
    <source>
        <dbReference type="SAM" id="Phobius"/>
    </source>
</evidence>
<evidence type="ECO:0000256" key="1">
    <source>
        <dbReference type="SAM" id="MobiDB-lite"/>
    </source>
</evidence>
<accession>M0MTW0</accession>
<keyword evidence="4" id="KW-1185">Reference proteome</keyword>
<dbReference type="STRING" id="1227456.C450_18594"/>
<feature type="transmembrane region" description="Helical" evidence="2">
    <location>
        <begin position="82"/>
        <end position="104"/>
    </location>
</feature>
<dbReference type="EMBL" id="AOME01000080">
    <property type="protein sequence ID" value="EMA49031.1"/>
    <property type="molecule type" value="Genomic_DNA"/>
</dbReference>
<dbReference type="PATRIC" id="fig|1227456.3.peg.3781"/>
<keyword evidence="2" id="KW-1133">Transmembrane helix</keyword>
<dbReference type="RefSeq" id="WP_005045975.1">
    <property type="nucleotide sequence ID" value="NZ_AOME01000080.1"/>
</dbReference>
<keyword evidence="2" id="KW-0812">Transmembrane</keyword>
<dbReference type="PANTHER" id="PTHR23518">
    <property type="entry name" value="C-METHYLTRANSFERASE"/>
    <property type="match status" value="1"/>
</dbReference>
<feature type="transmembrane region" description="Helical" evidence="2">
    <location>
        <begin position="311"/>
        <end position="331"/>
    </location>
</feature>
<comment type="caution">
    <text evidence="3">The sequence shown here is derived from an EMBL/GenBank/DDBJ whole genome shotgun (WGS) entry which is preliminary data.</text>
</comment>
<feature type="region of interest" description="Disordered" evidence="1">
    <location>
        <begin position="216"/>
        <end position="237"/>
    </location>
</feature>
<keyword evidence="2" id="KW-0472">Membrane</keyword>
<reference evidence="3 4" key="1">
    <citation type="journal article" date="2014" name="PLoS Genet.">
        <title>Phylogenetically driven sequencing of extremely halophilic archaea reveals strategies for static and dynamic osmo-response.</title>
        <authorList>
            <person name="Becker E.A."/>
            <person name="Seitzer P.M."/>
            <person name="Tritt A."/>
            <person name="Larsen D."/>
            <person name="Krusor M."/>
            <person name="Yao A.I."/>
            <person name="Wu D."/>
            <person name="Madern D."/>
            <person name="Eisen J.A."/>
            <person name="Darling A.E."/>
            <person name="Facciotti M.T."/>
        </authorList>
    </citation>
    <scope>NUCLEOTIDE SEQUENCE [LARGE SCALE GENOMIC DNA]</scope>
    <source>
        <strain evidence="3 4">DSM 8989</strain>
    </source>
</reference>
<dbReference type="PANTHER" id="PTHR23518:SF2">
    <property type="entry name" value="MAJOR FACILITATOR SUPERFAMILY TRANSPORTER"/>
    <property type="match status" value="1"/>
</dbReference>
<name>M0MTW0_9EURY</name>
<dbReference type="AlphaFoldDB" id="M0MTW0"/>
<feature type="transmembrane region" description="Helical" evidence="2">
    <location>
        <begin position="432"/>
        <end position="453"/>
    </location>
</feature>
<organism evidence="3 4">
    <name type="scientific">Halococcus salifodinae DSM 8989</name>
    <dbReference type="NCBI Taxonomy" id="1227456"/>
    <lineage>
        <taxon>Archaea</taxon>
        <taxon>Methanobacteriati</taxon>
        <taxon>Methanobacteriota</taxon>
        <taxon>Stenosarchaea group</taxon>
        <taxon>Halobacteria</taxon>
        <taxon>Halobacteriales</taxon>
        <taxon>Halococcaceae</taxon>
        <taxon>Halococcus</taxon>
    </lineage>
</organism>
<dbReference type="OrthoDB" id="214183at2157"/>